<keyword evidence="5" id="KW-0966">Cell projection</keyword>
<sequence>MLLSRIKPALGPNLAEAPSSNKSVPSLDQFLANRDFTGAITILEFEHSTGRNTEMTDRWLGYCAFHLGDYKRAMQIYETMLHMTNPPGDTLVNLACCYFFLGLYSQAEKILDKVSDSPLKTRLQFHLCHKMGDEVKLIEFHKKLQNIPEDMLSLAALHYLRSHHKEAIDIYKRLLLDKREYLALNVYVALCYYKLDYYDVSQEVLGAYLQKYPDSSIAINLKACNYFKLENGKAAEAEIKNLLDMSSSASNFAHDLIRHNLVAFRGGVGALQVLPPLVDVIPEARLNLVIFHFKQGEYIEAYDLIKSLEPAVPHEYILKGIVNVAIGQETNSREHLKVAEQYFLLVGNSESECDTIPGRQCMASVYFLQKQFEDVHVYLTSIKSYFFNDDSFNFNYAQAKSALGNYKEAEEAFLSIQNEKIVNDPVYISHLSRAYIMNGKPQLAWELYIKMETSVESFSLLQLIANDCYRLGHFYHAAKAFDLLDRLDPSAEYWEGKRGACVGAWQLIMAGKSSSDLLPSVIQLLRTSTNSQVEIIIKVIKRWAKDQRINI</sequence>
<evidence type="ECO:0000256" key="1">
    <source>
        <dbReference type="ARBA" id="ARBA00004138"/>
    </source>
</evidence>
<evidence type="ECO:0000256" key="5">
    <source>
        <dbReference type="ARBA" id="ARBA00023273"/>
    </source>
</evidence>
<dbReference type="InterPro" id="IPR030511">
    <property type="entry name" value="TTC26"/>
</dbReference>
<gene>
    <name evidence="6" type="primary">TTC26</name>
    <name evidence="6" type="ORF">g.46898</name>
</gene>
<evidence type="ECO:0000313" key="6">
    <source>
        <dbReference type="EMBL" id="JAP97069.1"/>
    </source>
</evidence>
<evidence type="ECO:0000256" key="3">
    <source>
        <dbReference type="ARBA" id="ARBA00022737"/>
    </source>
</evidence>
<comment type="similarity">
    <text evidence="2">Belongs to the IFT56 family.</text>
</comment>
<dbReference type="GO" id="GO:0035720">
    <property type="term" value="P:intraciliary anterograde transport"/>
    <property type="evidence" value="ECO:0007669"/>
    <property type="project" value="TreeGrafter"/>
</dbReference>
<dbReference type="GO" id="GO:0030992">
    <property type="term" value="C:intraciliary transport particle B"/>
    <property type="evidence" value="ECO:0007669"/>
    <property type="project" value="TreeGrafter"/>
</dbReference>
<dbReference type="AlphaFoldDB" id="A0A146KPY2"/>
<reference evidence="6" key="1">
    <citation type="journal article" date="2016" name="Gigascience">
        <title>De novo construction of an expanded transcriptome assembly for the western tarnished plant bug, Lygus hesperus.</title>
        <authorList>
            <person name="Tassone E.E."/>
            <person name="Geib S.M."/>
            <person name="Hall B."/>
            <person name="Fabrick J.A."/>
            <person name="Brent C.S."/>
            <person name="Hull J.J."/>
        </authorList>
    </citation>
    <scope>NUCLEOTIDE SEQUENCE</scope>
</reference>
<keyword evidence="4" id="KW-0802">TPR repeat</keyword>
<dbReference type="PANTHER" id="PTHR14781:SF0">
    <property type="entry name" value="INTRAFLAGELLAR TRANSPORT PROTEIN 56"/>
    <property type="match status" value="1"/>
</dbReference>
<comment type="subcellular location">
    <subcellularLocation>
        <location evidence="1">Cell projection</location>
        <location evidence="1">Cilium</location>
    </subcellularLocation>
</comment>
<dbReference type="PANTHER" id="PTHR14781">
    <property type="entry name" value="INTRAFLAGELLAR TRANSPORT PROTEIN 56"/>
    <property type="match status" value="1"/>
</dbReference>
<dbReference type="GO" id="GO:0097546">
    <property type="term" value="C:ciliary base"/>
    <property type="evidence" value="ECO:0007669"/>
    <property type="project" value="TreeGrafter"/>
</dbReference>
<dbReference type="Gene3D" id="1.25.40.10">
    <property type="entry name" value="Tetratricopeptide repeat domain"/>
    <property type="match status" value="3"/>
</dbReference>
<evidence type="ECO:0000256" key="4">
    <source>
        <dbReference type="ARBA" id="ARBA00022803"/>
    </source>
</evidence>
<dbReference type="SUPFAM" id="SSF48452">
    <property type="entry name" value="TPR-like"/>
    <property type="match status" value="2"/>
</dbReference>
<dbReference type="EMBL" id="GDHC01021559">
    <property type="protein sequence ID" value="JAP97069.1"/>
    <property type="molecule type" value="Transcribed_RNA"/>
</dbReference>
<evidence type="ECO:0000256" key="2">
    <source>
        <dbReference type="ARBA" id="ARBA00007834"/>
    </source>
</evidence>
<accession>A0A146KPY2</accession>
<dbReference type="GO" id="GO:0120170">
    <property type="term" value="F:intraciliary transport particle B binding"/>
    <property type="evidence" value="ECO:0007669"/>
    <property type="project" value="TreeGrafter"/>
</dbReference>
<name>A0A146KPY2_LYGHE</name>
<organism evidence="6">
    <name type="scientific">Lygus hesperus</name>
    <name type="common">Western plant bug</name>
    <dbReference type="NCBI Taxonomy" id="30085"/>
    <lineage>
        <taxon>Eukaryota</taxon>
        <taxon>Metazoa</taxon>
        <taxon>Ecdysozoa</taxon>
        <taxon>Arthropoda</taxon>
        <taxon>Hexapoda</taxon>
        <taxon>Insecta</taxon>
        <taxon>Pterygota</taxon>
        <taxon>Neoptera</taxon>
        <taxon>Paraneoptera</taxon>
        <taxon>Hemiptera</taxon>
        <taxon>Heteroptera</taxon>
        <taxon>Panheteroptera</taxon>
        <taxon>Cimicomorpha</taxon>
        <taxon>Miridae</taxon>
        <taxon>Mirini</taxon>
        <taxon>Lygus</taxon>
    </lineage>
</organism>
<protein>
    <submittedName>
        <fullName evidence="6">Tetratricopeptide repeat protein 26</fullName>
    </submittedName>
</protein>
<dbReference type="GO" id="GO:0036064">
    <property type="term" value="C:ciliary basal body"/>
    <property type="evidence" value="ECO:0007669"/>
    <property type="project" value="TreeGrafter"/>
</dbReference>
<dbReference type="Pfam" id="PF12895">
    <property type="entry name" value="ANAPC3"/>
    <property type="match status" value="1"/>
</dbReference>
<proteinExistence type="inferred from homology"/>
<dbReference type="FunFam" id="1.25.40.10:FF:000233">
    <property type="entry name" value="Tetratricopeptide repeat domain 26"/>
    <property type="match status" value="1"/>
</dbReference>
<dbReference type="GO" id="GO:0035735">
    <property type="term" value="P:intraciliary transport involved in cilium assembly"/>
    <property type="evidence" value="ECO:0007669"/>
    <property type="project" value="TreeGrafter"/>
</dbReference>
<dbReference type="InterPro" id="IPR011990">
    <property type="entry name" value="TPR-like_helical_dom_sf"/>
</dbReference>
<keyword evidence="3" id="KW-0677">Repeat</keyword>